<evidence type="ECO:0000256" key="4">
    <source>
        <dbReference type="ARBA" id="ARBA00023038"/>
    </source>
</evidence>
<keyword evidence="7" id="KW-1185">Reference proteome</keyword>
<feature type="domain" description="LIM zinc-binding" evidence="6">
    <location>
        <begin position="15"/>
        <end position="73"/>
    </location>
</feature>
<gene>
    <name evidence="8" type="primary">LOC106817176</name>
</gene>
<sequence length="180" mass="19797">AELFPYSHHIVVLTPVCRCCCRTGEKKLEYGGAKWHETCFVCTACKKPIGTGSFFKRDGSIVCEDCHTNKFAKICGKCSKPITALRAPGTFEAGAFSSRLLRLRRICQSSLAETATRKCSPKAVRRAAGKAISGSSGQKYVTYEDRAWHNDCFKCTKCKTTLVGKGFHTEGLRILCPKCA</sequence>
<dbReference type="PROSITE" id="PS50023">
    <property type="entry name" value="LIM_DOMAIN_2"/>
    <property type="match status" value="2"/>
</dbReference>
<dbReference type="Proteomes" id="UP000695022">
    <property type="component" value="Unplaced"/>
</dbReference>
<dbReference type="CDD" id="cd09345">
    <property type="entry name" value="LIM2_FHL"/>
    <property type="match status" value="1"/>
</dbReference>
<keyword evidence="3 5" id="KW-0862">Zinc</keyword>
<evidence type="ECO:0000256" key="2">
    <source>
        <dbReference type="ARBA" id="ARBA00022737"/>
    </source>
</evidence>
<proteinExistence type="predicted"/>
<evidence type="ECO:0000256" key="3">
    <source>
        <dbReference type="ARBA" id="ARBA00022833"/>
    </source>
</evidence>
<evidence type="ECO:0000256" key="1">
    <source>
        <dbReference type="ARBA" id="ARBA00022723"/>
    </source>
</evidence>
<accession>A0ABM1EYP7</accession>
<dbReference type="Pfam" id="PF00412">
    <property type="entry name" value="LIM"/>
    <property type="match status" value="2"/>
</dbReference>
<reference evidence="8" key="1">
    <citation type="submission" date="2025-08" db="UniProtKB">
        <authorList>
            <consortium name="RefSeq"/>
        </authorList>
    </citation>
    <scope>IDENTIFICATION</scope>
</reference>
<dbReference type="PANTHER" id="PTHR24205:SF4">
    <property type="entry name" value="PROTEIN ESPINAS"/>
    <property type="match status" value="1"/>
</dbReference>
<dbReference type="PANTHER" id="PTHR24205">
    <property type="entry name" value="FOUR AND A HALF LIM DOMAINS PROTEIN"/>
    <property type="match status" value="1"/>
</dbReference>
<dbReference type="SMART" id="SM00132">
    <property type="entry name" value="LIM"/>
    <property type="match status" value="2"/>
</dbReference>
<evidence type="ECO:0000259" key="6">
    <source>
        <dbReference type="PROSITE" id="PS50023"/>
    </source>
</evidence>
<evidence type="ECO:0000313" key="8">
    <source>
        <dbReference type="RefSeq" id="XP_014677318.1"/>
    </source>
</evidence>
<keyword evidence="1 5" id="KW-0479">Metal-binding</keyword>
<dbReference type="InterPro" id="IPR001781">
    <property type="entry name" value="Znf_LIM"/>
</dbReference>
<name>A0ABM1EYP7_PRICU</name>
<evidence type="ECO:0000256" key="5">
    <source>
        <dbReference type="PROSITE-ProRule" id="PRU00125"/>
    </source>
</evidence>
<dbReference type="GeneID" id="106817176"/>
<evidence type="ECO:0000313" key="7">
    <source>
        <dbReference type="Proteomes" id="UP000695022"/>
    </source>
</evidence>
<keyword evidence="4 5" id="KW-0440">LIM domain</keyword>
<feature type="non-terminal residue" evidence="8">
    <location>
        <position position="1"/>
    </location>
</feature>
<dbReference type="Gene3D" id="2.10.110.10">
    <property type="entry name" value="Cysteine Rich Protein"/>
    <property type="match status" value="2"/>
</dbReference>
<dbReference type="SUPFAM" id="SSF57716">
    <property type="entry name" value="Glucocorticoid receptor-like (DNA-binding domain)"/>
    <property type="match status" value="3"/>
</dbReference>
<feature type="domain" description="LIM zinc-binding" evidence="6">
    <location>
        <begin position="123"/>
        <end position="180"/>
    </location>
</feature>
<organism evidence="7 8">
    <name type="scientific">Priapulus caudatus</name>
    <name type="common">Priapulid worm</name>
    <dbReference type="NCBI Taxonomy" id="37621"/>
    <lineage>
        <taxon>Eukaryota</taxon>
        <taxon>Metazoa</taxon>
        <taxon>Ecdysozoa</taxon>
        <taxon>Scalidophora</taxon>
        <taxon>Priapulida</taxon>
        <taxon>Priapulimorpha</taxon>
        <taxon>Priapulimorphida</taxon>
        <taxon>Priapulidae</taxon>
        <taxon>Priapulus</taxon>
    </lineage>
</organism>
<keyword evidence="2" id="KW-0677">Repeat</keyword>
<dbReference type="RefSeq" id="XP_014677318.1">
    <property type="nucleotide sequence ID" value="XM_014821832.1"/>
</dbReference>
<protein>
    <submittedName>
        <fullName evidence="8">Four and a half LIM domains protein 2-like</fullName>
    </submittedName>
</protein>